<protein>
    <recommendedName>
        <fullName evidence="6">Aminopeptidase P N-terminal domain-containing protein</fullName>
    </recommendedName>
</protein>
<dbReference type="NCBIfam" id="NF008131">
    <property type="entry name" value="PRK10879.1"/>
    <property type="match status" value="1"/>
</dbReference>
<comment type="cofactor">
    <cofactor evidence="1">
        <name>Mn(2+)</name>
        <dbReference type="ChEBI" id="CHEBI:29035"/>
    </cofactor>
</comment>
<dbReference type="Pfam" id="PF00557">
    <property type="entry name" value="Peptidase_M24"/>
    <property type="match status" value="1"/>
</dbReference>
<evidence type="ECO:0000256" key="4">
    <source>
        <dbReference type="ARBA" id="ARBA00022801"/>
    </source>
</evidence>
<name>A0A381NNW8_9ZZZZ</name>
<dbReference type="SMART" id="SM01011">
    <property type="entry name" value="AMP_N"/>
    <property type="match status" value="1"/>
</dbReference>
<dbReference type="InterPro" id="IPR029149">
    <property type="entry name" value="Creatin/AminoP/Spt16_N"/>
</dbReference>
<evidence type="ECO:0000313" key="7">
    <source>
        <dbReference type="EMBL" id="SUZ56322.1"/>
    </source>
</evidence>
<evidence type="ECO:0000256" key="1">
    <source>
        <dbReference type="ARBA" id="ARBA00001936"/>
    </source>
</evidence>
<feature type="domain" description="Aminopeptidase P N-terminal" evidence="6">
    <location>
        <begin position="6"/>
        <end position="137"/>
    </location>
</feature>
<dbReference type="PANTHER" id="PTHR43226">
    <property type="entry name" value="XAA-PRO AMINOPEPTIDASE 3"/>
    <property type="match status" value="1"/>
</dbReference>
<dbReference type="GO" id="GO:0005829">
    <property type="term" value="C:cytosol"/>
    <property type="evidence" value="ECO:0007669"/>
    <property type="project" value="TreeGrafter"/>
</dbReference>
<evidence type="ECO:0000256" key="3">
    <source>
        <dbReference type="ARBA" id="ARBA00022723"/>
    </source>
</evidence>
<dbReference type="Gene3D" id="3.40.350.10">
    <property type="entry name" value="Creatinase/prolidase N-terminal domain"/>
    <property type="match status" value="1"/>
</dbReference>
<keyword evidence="5" id="KW-0464">Manganese</keyword>
<dbReference type="SUPFAM" id="SSF55920">
    <property type="entry name" value="Creatinase/aminopeptidase"/>
    <property type="match status" value="1"/>
</dbReference>
<dbReference type="InterPro" id="IPR036005">
    <property type="entry name" value="Creatinase/aminopeptidase-like"/>
</dbReference>
<gene>
    <name evidence="7" type="ORF">METZ01_LOCUS9176</name>
</gene>
<accession>A0A381NNW8</accession>
<dbReference type="CDD" id="cd01087">
    <property type="entry name" value="Prolidase"/>
    <property type="match status" value="1"/>
</dbReference>
<reference evidence="7" key="1">
    <citation type="submission" date="2018-05" db="EMBL/GenBank/DDBJ databases">
        <authorList>
            <person name="Lanie J.A."/>
            <person name="Ng W.-L."/>
            <person name="Kazmierczak K.M."/>
            <person name="Andrzejewski T.M."/>
            <person name="Davidsen T.M."/>
            <person name="Wayne K.J."/>
            <person name="Tettelin H."/>
            <person name="Glass J.I."/>
            <person name="Rusch D."/>
            <person name="Podicherti R."/>
            <person name="Tsui H.-C.T."/>
            <person name="Winkler M.E."/>
        </authorList>
    </citation>
    <scope>NUCLEOTIDE SEQUENCE</scope>
</reference>
<dbReference type="FunFam" id="3.90.230.10:FF:000002">
    <property type="entry name" value="Xaa-Pro aminopeptidase 3"/>
    <property type="match status" value="1"/>
</dbReference>
<sequence>MTAKGIDFSIRRENLSKLLLDDSVILVASSSIKSRNSDADYPFRQDSNFYYLSGFNEPESLLVIRPSAKKRKYVIFCRDRDPLREQWDGFRSGQDGAKEVHGADEAYGISLVDEIMPSLLEGAKNIYYSMSSPNGINVGLNNWLDQIRANTRQGSEVPENLLSLDSLLDELRLLKSEEELLLMRKAGEITCEAHIRAMTNVTPGMYEYQLEAEYLHTFIKGGARFPAYNSIVGGGNNSCILHYNENNSELADGDLVLVDAGCEYEHYASDVTRTFPVGKKFTDEQKKIYEIVLEAHKQASAEIKPGNPWIRAQDTSVKVITEGLIDLGLLKGKANEIIKKGEYSKFYMHRIGHWLGMDVHDVGNYKKNGQWRDLEPGMVLTIEPGIYILDSLEDVEEKWLGIGIRIEDDLVVTENGNEVLSANAPRDIQDIESLRS</sequence>
<evidence type="ECO:0000259" key="6">
    <source>
        <dbReference type="SMART" id="SM01011"/>
    </source>
</evidence>
<evidence type="ECO:0000256" key="2">
    <source>
        <dbReference type="ARBA" id="ARBA00008766"/>
    </source>
</evidence>
<dbReference type="PROSITE" id="PS00491">
    <property type="entry name" value="PROLINE_PEPTIDASE"/>
    <property type="match status" value="1"/>
</dbReference>
<dbReference type="GO" id="GO:0070006">
    <property type="term" value="F:metalloaminopeptidase activity"/>
    <property type="evidence" value="ECO:0007669"/>
    <property type="project" value="InterPro"/>
</dbReference>
<dbReference type="SUPFAM" id="SSF53092">
    <property type="entry name" value="Creatinase/prolidase N-terminal domain"/>
    <property type="match status" value="1"/>
</dbReference>
<dbReference type="InterPro" id="IPR000994">
    <property type="entry name" value="Pept_M24"/>
</dbReference>
<evidence type="ECO:0000256" key="5">
    <source>
        <dbReference type="ARBA" id="ARBA00023211"/>
    </source>
</evidence>
<dbReference type="PANTHER" id="PTHR43226:SF4">
    <property type="entry name" value="XAA-PRO AMINOPEPTIDASE 3"/>
    <property type="match status" value="1"/>
</dbReference>
<dbReference type="InterPro" id="IPR007865">
    <property type="entry name" value="Aminopep_P_N"/>
</dbReference>
<comment type="similarity">
    <text evidence="2">Belongs to the peptidase M24B family.</text>
</comment>
<dbReference type="InterPro" id="IPR052433">
    <property type="entry name" value="X-Pro_dipept-like"/>
</dbReference>
<dbReference type="GO" id="GO:0006508">
    <property type="term" value="P:proteolysis"/>
    <property type="evidence" value="ECO:0007669"/>
    <property type="project" value="TreeGrafter"/>
</dbReference>
<dbReference type="EMBL" id="UINC01000494">
    <property type="protein sequence ID" value="SUZ56322.1"/>
    <property type="molecule type" value="Genomic_DNA"/>
</dbReference>
<dbReference type="Pfam" id="PF05195">
    <property type="entry name" value="AMP_N"/>
    <property type="match status" value="1"/>
</dbReference>
<dbReference type="AlphaFoldDB" id="A0A381NNW8"/>
<dbReference type="GO" id="GO:0030145">
    <property type="term" value="F:manganese ion binding"/>
    <property type="evidence" value="ECO:0007669"/>
    <property type="project" value="InterPro"/>
</dbReference>
<keyword evidence="3" id="KW-0479">Metal-binding</keyword>
<proteinExistence type="inferred from homology"/>
<keyword evidence="4" id="KW-0378">Hydrolase</keyword>
<dbReference type="Gene3D" id="3.90.230.10">
    <property type="entry name" value="Creatinase/methionine aminopeptidase superfamily"/>
    <property type="match status" value="1"/>
</dbReference>
<organism evidence="7">
    <name type="scientific">marine metagenome</name>
    <dbReference type="NCBI Taxonomy" id="408172"/>
    <lineage>
        <taxon>unclassified sequences</taxon>
        <taxon>metagenomes</taxon>
        <taxon>ecological metagenomes</taxon>
    </lineage>
</organism>
<dbReference type="InterPro" id="IPR001131">
    <property type="entry name" value="Peptidase_M24B_aminopep-P_CS"/>
</dbReference>